<comment type="similarity">
    <text evidence="1">Belongs to the short-chain dehydrogenases/reductases (SDR) family.</text>
</comment>
<accession>A0A1G7E0B7</accession>
<organism evidence="4 5">
    <name type="scientific">Paracidovorax valerianellae</name>
    <dbReference type="NCBI Taxonomy" id="187868"/>
    <lineage>
        <taxon>Bacteria</taxon>
        <taxon>Pseudomonadati</taxon>
        <taxon>Pseudomonadota</taxon>
        <taxon>Betaproteobacteria</taxon>
        <taxon>Burkholderiales</taxon>
        <taxon>Comamonadaceae</taxon>
        <taxon>Paracidovorax</taxon>
    </lineage>
</organism>
<protein>
    <submittedName>
        <fullName evidence="4">NAD(P)-dependent dehydrogenase, short-chain alcohol dehydrogenase family</fullName>
    </submittedName>
</protein>
<dbReference type="InterPro" id="IPR057326">
    <property type="entry name" value="KR_dom"/>
</dbReference>
<keyword evidence="5" id="KW-1185">Reference proteome</keyword>
<keyword evidence="2" id="KW-0560">Oxidoreductase</keyword>
<dbReference type="AlphaFoldDB" id="A0A1G7E0B7"/>
<name>A0A1G7E0B7_9BURK</name>
<dbReference type="STRING" id="187868.SAMN05192589_12124"/>
<dbReference type="PRINTS" id="PR00080">
    <property type="entry name" value="SDRFAMILY"/>
</dbReference>
<dbReference type="PANTHER" id="PTHR43639:SF1">
    <property type="entry name" value="SHORT-CHAIN DEHYDROGENASE_REDUCTASE FAMILY PROTEIN"/>
    <property type="match status" value="1"/>
</dbReference>
<dbReference type="Pfam" id="PF13561">
    <property type="entry name" value="adh_short_C2"/>
    <property type="match status" value="1"/>
</dbReference>
<dbReference type="RefSeq" id="WP_092745853.1">
    <property type="nucleotide sequence ID" value="NZ_FMZC01000021.1"/>
</dbReference>
<dbReference type="NCBIfam" id="NF005400">
    <property type="entry name" value="PRK06947.1"/>
    <property type="match status" value="1"/>
</dbReference>
<dbReference type="PROSITE" id="PS00061">
    <property type="entry name" value="ADH_SHORT"/>
    <property type="match status" value="1"/>
</dbReference>
<dbReference type="Gene3D" id="3.40.50.720">
    <property type="entry name" value="NAD(P)-binding Rossmann-like Domain"/>
    <property type="match status" value="1"/>
</dbReference>
<dbReference type="SUPFAM" id="SSF51735">
    <property type="entry name" value="NAD(P)-binding Rossmann-fold domains"/>
    <property type="match status" value="1"/>
</dbReference>
<evidence type="ECO:0000313" key="4">
    <source>
        <dbReference type="EMBL" id="SDE56785.1"/>
    </source>
</evidence>
<dbReference type="SMART" id="SM00822">
    <property type="entry name" value="PKS_KR"/>
    <property type="match status" value="1"/>
</dbReference>
<gene>
    <name evidence="4" type="ORF">SAMN05192589_12124</name>
</gene>
<dbReference type="NCBIfam" id="NF004777">
    <property type="entry name" value="PRK06123.1"/>
    <property type="match status" value="1"/>
</dbReference>
<sequence>MNKVVLVTGGSRGIGAATARLAARQGWTVAVNYARDAQAADAVVRQIHEAGGQAIALQADVAKEDEVVALFQAVDARLGRLDALVNNAGVVDVPARVDQMSAERLRRMFDINVVGSFICAREAVRRMSTSHGGAGGSIVNVSSAASRLGAAGQYVDYAASKSAIDTLTLGLAREVAAEGIRVNAVRPGLIDTDIHASGGLPDRVRDLAHQVPMGRGGTAEEVAEAIVWLMSDAASYTTLSLLDVSGGR</sequence>
<dbReference type="EMBL" id="FMZC01000021">
    <property type="protein sequence ID" value="SDE56785.1"/>
    <property type="molecule type" value="Genomic_DNA"/>
</dbReference>
<evidence type="ECO:0000313" key="5">
    <source>
        <dbReference type="Proteomes" id="UP000198781"/>
    </source>
</evidence>
<dbReference type="InterPro" id="IPR002347">
    <property type="entry name" value="SDR_fam"/>
</dbReference>
<dbReference type="Proteomes" id="UP000198781">
    <property type="component" value="Unassembled WGS sequence"/>
</dbReference>
<dbReference type="InterPro" id="IPR036291">
    <property type="entry name" value="NAD(P)-bd_dom_sf"/>
</dbReference>
<evidence type="ECO:0000256" key="2">
    <source>
        <dbReference type="ARBA" id="ARBA00023002"/>
    </source>
</evidence>
<dbReference type="GO" id="GO:0016491">
    <property type="term" value="F:oxidoreductase activity"/>
    <property type="evidence" value="ECO:0007669"/>
    <property type="project" value="UniProtKB-KW"/>
</dbReference>
<dbReference type="InterPro" id="IPR020904">
    <property type="entry name" value="Sc_DH/Rdtase_CS"/>
</dbReference>
<dbReference type="PRINTS" id="PR00081">
    <property type="entry name" value="GDHRDH"/>
</dbReference>
<proteinExistence type="inferred from homology"/>
<dbReference type="FunFam" id="3.40.50.720:FF:000084">
    <property type="entry name" value="Short-chain dehydrogenase reductase"/>
    <property type="match status" value="1"/>
</dbReference>
<dbReference type="OrthoDB" id="20590at2"/>
<reference evidence="4 5" key="1">
    <citation type="submission" date="2016-10" db="EMBL/GenBank/DDBJ databases">
        <authorList>
            <person name="de Groot N.N."/>
        </authorList>
    </citation>
    <scope>NUCLEOTIDE SEQUENCE [LARGE SCALE GENOMIC DNA]</scope>
    <source>
        <strain evidence="4 5">DSM 16619</strain>
    </source>
</reference>
<dbReference type="PANTHER" id="PTHR43639">
    <property type="entry name" value="OXIDOREDUCTASE, SHORT-CHAIN DEHYDROGENASE/REDUCTASE FAMILY (AFU_ORTHOLOGUE AFUA_5G02870)"/>
    <property type="match status" value="1"/>
</dbReference>
<evidence type="ECO:0000259" key="3">
    <source>
        <dbReference type="SMART" id="SM00822"/>
    </source>
</evidence>
<feature type="domain" description="Ketoreductase" evidence="3">
    <location>
        <begin position="3"/>
        <end position="190"/>
    </location>
</feature>
<evidence type="ECO:0000256" key="1">
    <source>
        <dbReference type="ARBA" id="ARBA00006484"/>
    </source>
</evidence>